<dbReference type="Proteomes" id="UP000579647">
    <property type="component" value="Unassembled WGS sequence"/>
</dbReference>
<evidence type="ECO:0000313" key="1">
    <source>
        <dbReference type="EMBL" id="MBB5489079.1"/>
    </source>
</evidence>
<sequence length="49" mass="5561">MLRAAAVTSIILQYESSFSLSVVYRSFRIRVVGAPEALFFRIAEVIIRI</sequence>
<comment type="caution">
    <text evidence="1">The sequence shown here is derived from an EMBL/GenBank/DDBJ whole genome shotgun (WGS) entry which is preliminary data.</text>
</comment>
<organism evidence="1 2">
    <name type="scientific">Nocardiopsis metallicus</name>
    <dbReference type="NCBI Taxonomy" id="179819"/>
    <lineage>
        <taxon>Bacteria</taxon>
        <taxon>Bacillati</taxon>
        <taxon>Actinomycetota</taxon>
        <taxon>Actinomycetes</taxon>
        <taxon>Streptosporangiales</taxon>
        <taxon>Nocardiopsidaceae</taxon>
        <taxon>Nocardiopsis</taxon>
    </lineage>
</organism>
<reference evidence="1 2" key="1">
    <citation type="submission" date="2020-08" db="EMBL/GenBank/DDBJ databases">
        <title>Sequencing the genomes of 1000 actinobacteria strains.</title>
        <authorList>
            <person name="Klenk H.-P."/>
        </authorList>
    </citation>
    <scope>NUCLEOTIDE SEQUENCE [LARGE SCALE GENOMIC DNA]</scope>
    <source>
        <strain evidence="1 2">DSM 44598</strain>
    </source>
</reference>
<protein>
    <submittedName>
        <fullName evidence="1">Uncharacterized protein</fullName>
    </submittedName>
</protein>
<dbReference type="EMBL" id="JACHDO010000001">
    <property type="protein sequence ID" value="MBB5489079.1"/>
    <property type="molecule type" value="Genomic_DNA"/>
</dbReference>
<proteinExistence type="predicted"/>
<name>A0A840VXJ0_9ACTN</name>
<evidence type="ECO:0000313" key="2">
    <source>
        <dbReference type="Proteomes" id="UP000579647"/>
    </source>
</evidence>
<gene>
    <name evidence="1" type="ORF">HNR07_000216</name>
</gene>
<keyword evidence="2" id="KW-1185">Reference proteome</keyword>
<dbReference type="AlphaFoldDB" id="A0A840VXJ0"/>
<accession>A0A840VXJ0</accession>